<feature type="domain" description="Methyltransferase" evidence="2">
    <location>
        <begin position="38"/>
        <end position="130"/>
    </location>
</feature>
<protein>
    <submittedName>
        <fullName evidence="3">Methyltransferase</fullName>
    </submittedName>
</protein>
<sequence length="243" mass="27029">MFSDDDAAALYDLLNPWDPAVWPGDGFYEQLVRAADAVLDVGCGTGAMLHRAREQGHPGRLVGLDPDRAALRRARRRTDVEWVEGTAATAQWDAAFDLATMTGHAFQCLVTDAELRTSLRAIRAALRPGGRFAFETRHPRARAWEDWRPWNATEVTDAAGRPLRVWHEVAGVDGDVVTFHSTTADPDGTPLRVDRTSLRFLDEPTLDAFLTEAEFEVEARYGDWARGPVTDGSREIITIACRR</sequence>
<dbReference type="InterPro" id="IPR029063">
    <property type="entry name" value="SAM-dependent_MTases_sf"/>
</dbReference>
<name>A0A1D7VMX6_9ACTN</name>
<keyword evidence="4" id="KW-1185">Reference proteome</keyword>
<dbReference type="GO" id="GO:0032259">
    <property type="term" value="P:methylation"/>
    <property type="evidence" value="ECO:0007669"/>
    <property type="project" value="UniProtKB-KW"/>
</dbReference>
<gene>
    <name evidence="3" type="ORF">SL103_19260</name>
</gene>
<keyword evidence="1 3" id="KW-0808">Transferase</keyword>
<dbReference type="Gene3D" id="3.40.50.150">
    <property type="entry name" value="Vaccinia Virus protein VP39"/>
    <property type="match status" value="1"/>
</dbReference>
<dbReference type="AlphaFoldDB" id="A0A1D7VMX6"/>
<dbReference type="Proteomes" id="UP000094094">
    <property type="component" value="Chromosome"/>
</dbReference>
<accession>A0A1D7VMX6</accession>
<proteinExistence type="predicted"/>
<evidence type="ECO:0000259" key="2">
    <source>
        <dbReference type="Pfam" id="PF13649"/>
    </source>
</evidence>
<dbReference type="PANTHER" id="PTHR43861">
    <property type="entry name" value="TRANS-ACONITATE 2-METHYLTRANSFERASE-RELATED"/>
    <property type="match status" value="1"/>
</dbReference>
<dbReference type="OrthoDB" id="9811589at2"/>
<dbReference type="RefSeq" id="WP_069570217.1">
    <property type="nucleotide sequence ID" value="NZ_CP017157.1"/>
</dbReference>
<dbReference type="InterPro" id="IPR041698">
    <property type="entry name" value="Methyltransf_25"/>
</dbReference>
<dbReference type="EMBL" id="CP017157">
    <property type="protein sequence ID" value="AOP48081.1"/>
    <property type="molecule type" value="Genomic_DNA"/>
</dbReference>
<evidence type="ECO:0000313" key="3">
    <source>
        <dbReference type="EMBL" id="AOP48081.1"/>
    </source>
</evidence>
<dbReference type="SUPFAM" id="SSF53335">
    <property type="entry name" value="S-adenosyl-L-methionine-dependent methyltransferases"/>
    <property type="match status" value="1"/>
</dbReference>
<dbReference type="GO" id="GO:0008168">
    <property type="term" value="F:methyltransferase activity"/>
    <property type="evidence" value="ECO:0007669"/>
    <property type="project" value="UniProtKB-KW"/>
</dbReference>
<organism evidence="3 4">
    <name type="scientific">Streptomyces lydicus</name>
    <dbReference type="NCBI Taxonomy" id="47763"/>
    <lineage>
        <taxon>Bacteria</taxon>
        <taxon>Bacillati</taxon>
        <taxon>Actinomycetota</taxon>
        <taxon>Actinomycetes</taxon>
        <taxon>Kitasatosporales</taxon>
        <taxon>Streptomycetaceae</taxon>
        <taxon>Streptomyces</taxon>
    </lineage>
</organism>
<dbReference type="CDD" id="cd02440">
    <property type="entry name" value="AdoMet_MTases"/>
    <property type="match status" value="1"/>
</dbReference>
<dbReference type="Gene3D" id="2.20.130.10">
    <property type="entry name" value="CAC2371-like domains"/>
    <property type="match status" value="1"/>
</dbReference>
<evidence type="ECO:0000313" key="4">
    <source>
        <dbReference type="Proteomes" id="UP000094094"/>
    </source>
</evidence>
<dbReference type="GO" id="GO:0017000">
    <property type="term" value="P:antibiotic biosynthetic process"/>
    <property type="evidence" value="ECO:0007669"/>
    <property type="project" value="UniProtKB-ARBA"/>
</dbReference>
<dbReference type="KEGG" id="slc:SL103_19260"/>
<dbReference type="Pfam" id="PF13649">
    <property type="entry name" value="Methyltransf_25"/>
    <property type="match status" value="1"/>
</dbReference>
<keyword evidence="3" id="KW-0489">Methyltransferase</keyword>
<evidence type="ECO:0000256" key="1">
    <source>
        <dbReference type="ARBA" id="ARBA00022679"/>
    </source>
</evidence>
<reference evidence="3 4" key="1">
    <citation type="submission" date="2016-09" db="EMBL/GenBank/DDBJ databases">
        <title>Complete genome sequencing of Streptomyces lydicus 103 and metabolic pathways analysis of antibiotic biosynthesis.</title>
        <authorList>
            <person name="Jia N."/>
            <person name="Ding M.-Z."/>
            <person name="Gao F."/>
            <person name="Yuan Y.-J."/>
        </authorList>
    </citation>
    <scope>NUCLEOTIDE SEQUENCE [LARGE SCALE GENOMIC DNA]</scope>
    <source>
        <strain evidence="3 4">103</strain>
    </source>
</reference>